<dbReference type="OrthoDB" id="3181223at2"/>
<feature type="transmembrane region" description="Helical" evidence="6">
    <location>
        <begin position="86"/>
        <end position="105"/>
    </location>
</feature>
<evidence type="ECO:0000256" key="6">
    <source>
        <dbReference type="SAM" id="Phobius"/>
    </source>
</evidence>
<keyword evidence="2" id="KW-1003">Cell membrane</keyword>
<evidence type="ECO:0000313" key="8">
    <source>
        <dbReference type="Proteomes" id="UP000265816"/>
    </source>
</evidence>
<dbReference type="GO" id="GO:0022857">
    <property type="term" value="F:transmembrane transporter activity"/>
    <property type="evidence" value="ECO:0007669"/>
    <property type="project" value="InterPro"/>
</dbReference>
<dbReference type="Pfam" id="PF13520">
    <property type="entry name" value="AA_permease_2"/>
    <property type="match status" value="1"/>
</dbReference>
<feature type="transmembrane region" description="Helical" evidence="6">
    <location>
        <begin position="42"/>
        <end position="65"/>
    </location>
</feature>
<dbReference type="InterPro" id="IPR002293">
    <property type="entry name" value="AA/rel_permease1"/>
</dbReference>
<feature type="transmembrane region" description="Helical" evidence="6">
    <location>
        <begin position="159"/>
        <end position="179"/>
    </location>
</feature>
<feature type="transmembrane region" description="Helical" evidence="6">
    <location>
        <begin position="366"/>
        <end position="383"/>
    </location>
</feature>
<evidence type="ECO:0000256" key="3">
    <source>
        <dbReference type="ARBA" id="ARBA00022692"/>
    </source>
</evidence>
<sequence>MNDQQFLKILGNRDVLSLAFGAMIGWGWVVTAGMWINGAGSLGAILAFIIGGTLVTFVGLTYAELASAMPLAGGEHVYSYKAMGRGASFVTTWAIILGYVSVVAFEAVALPTVFEYLIPNYSKGYLYTIAGWDVTATWAGVGILGSILITLINYRGIKFTTVITFIFTLMILVAGILLITGSSISGNTENMKPFFDKGVSGLLTVLIMTPFMFVGFDVIPQASEEINLPQKRIGQLLIVSVVFAVVWYVAVIFGVSRVLTPEEIATSTLVTADAMAKAFGGSQLMANVLILGGIGGILTSWIGFYVGGSRAIYALAKAGMLPKALGDLHPKYNTPHKAILLIGVFSTVAPLMGRPALVWLVNSGGLGLVVSWTMVAISFIVLRKKEPNMVRPFRLPGGTTFGWIAVILAFGISSLYMPGMPSALVWPYEWIIIGSWALLGGVLYKMSMSKFDKKFSDAHMEEEYARVVKYEEEEEEQEPAPEVIKKDA</sequence>
<gene>
    <name evidence="7" type="ORF">D1970_08230</name>
</gene>
<organism evidence="7 8">
    <name type="scientific">Mesobacillus zeae</name>
    <dbReference type="NCBI Taxonomy" id="1917180"/>
    <lineage>
        <taxon>Bacteria</taxon>
        <taxon>Bacillati</taxon>
        <taxon>Bacillota</taxon>
        <taxon>Bacilli</taxon>
        <taxon>Bacillales</taxon>
        <taxon>Bacillaceae</taxon>
        <taxon>Mesobacillus</taxon>
    </lineage>
</organism>
<evidence type="ECO:0000256" key="5">
    <source>
        <dbReference type="ARBA" id="ARBA00023136"/>
    </source>
</evidence>
<dbReference type="GO" id="GO:0005886">
    <property type="term" value="C:plasma membrane"/>
    <property type="evidence" value="ECO:0007669"/>
    <property type="project" value="UniProtKB-SubCell"/>
</dbReference>
<comment type="caution">
    <text evidence="7">The sequence shown here is derived from an EMBL/GenBank/DDBJ whole genome shotgun (WGS) entry which is preliminary data.</text>
</comment>
<reference evidence="7 8" key="1">
    <citation type="submission" date="2018-08" db="EMBL/GenBank/DDBJ databases">
        <title>Bacillus jemisoniae sp. nov., Bacillus chryseoplanitiae sp. nov., Bacillus resnikiae sp. nov., and Bacillus frankliniae sp. nov., isolated from Viking spacecraft and associated surfaces.</title>
        <authorList>
            <person name="Seuylemezian A."/>
            <person name="Vaishampayan P."/>
        </authorList>
    </citation>
    <scope>NUCLEOTIDE SEQUENCE [LARGE SCALE GENOMIC DNA]</scope>
    <source>
        <strain evidence="7 8">JJ-247</strain>
    </source>
</reference>
<keyword evidence="4 6" id="KW-1133">Transmembrane helix</keyword>
<dbReference type="Gene3D" id="1.20.1740.10">
    <property type="entry name" value="Amino acid/polyamine transporter I"/>
    <property type="match status" value="1"/>
</dbReference>
<dbReference type="AlphaFoldDB" id="A0A398B630"/>
<feature type="transmembrane region" description="Helical" evidence="6">
    <location>
        <begin position="236"/>
        <end position="259"/>
    </location>
</feature>
<proteinExistence type="predicted"/>
<dbReference type="EMBL" id="QWVT01000015">
    <property type="protein sequence ID" value="RID85549.1"/>
    <property type="molecule type" value="Genomic_DNA"/>
</dbReference>
<dbReference type="RefSeq" id="WP_119112402.1">
    <property type="nucleotide sequence ID" value="NZ_CBCSEO010000002.1"/>
</dbReference>
<protein>
    <submittedName>
        <fullName evidence="7">Amino acid permease</fullName>
    </submittedName>
</protein>
<dbReference type="Proteomes" id="UP000265816">
    <property type="component" value="Unassembled WGS sequence"/>
</dbReference>
<feature type="transmembrane region" description="Helical" evidence="6">
    <location>
        <begin position="423"/>
        <end position="444"/>
    </location>
</feature>
<keyword evidence="8" id="KW-1185">Reference proteome</keyword>
<accession>A0A398B630</accession>
<dbReference type="InterPro" id="IPR050367">
    <property type="entry name" value="APC_superfamily"/>
</dbReference>
<keyword evidence="3 6" id="KW-0812">Transmembrane</keyword>
<evidence type="ECO:0000256" key="2">
    <source>
        <dbReference type="ARBA" id="ARBA00022475"/>
    </source>
</evidence>
<feature type="transmembrane region" description="Helical" evidence="6">
    <location>
        <begin position="15"/>
        <end position="36"/>
    </location>
</feature>
<comment type="subcellular location">
    <subcellularLocation>
        <location evidence="1">Cell membrane</location>
        <topology evidence="1">Multi-pass membrane protein</topology>
    </subcellularLocation>
</comment>
<feature type="transmembrane region" description="Helical" evidence="6">
    <location>
        <begin position="199"/>
        <end position="216"/>
    </location>
</feature>
<dbReference type="PIRSF" id="PIRSF006060">
    <property type="entry name" value="AA_transporter"/>
    <property type="match status" value="1"/>
</dbReference>
<dbReference type="PANTHER" id="PTHR42770">
    <property type="entry name" value="AMINO ACID TRANSPORTER-RELATED"/>
    <property type="match status" value="1"/>
</dbReference>
<feature type="transmembrane region" description="Helical" evidence="6">
    <location>
        <begin position="125"/>
        <end position="152"/>
    </location>
</feature>
<feature type="transmembrane region" description="Helical" evidence="6">
    <location>
        <begin position="395"/>
        <end position="417"/>
    </location>
</feature>
<dbReference type="PANTHER" id="PTHR42770:SF7">
    <property type="entry name" value="MEMBRANE PROTEIN"/>
    <property type="match status" value="1"/>
</dbReference>
<keyword evidence="5 6" id="KW-0472">Membrane</keyword>
<evidence type="ECO:0000256" key="1">
    <source>
        <dbReference type="ARBA" id="ARBA00004651"/>
    </source>
</evidence>
<name>A0A398B630_9BACI</name>
<feature type="transmembrane region" description="Helical" evidence="6">
    <location>
        <begin position="284"/>
        <end position="307"/>
    </location>
</feature>
<evidence type="ECO:0000313" key="7">
    <source>
        <dbReference type="EMBL" id="RID85549.1"/>
    </source>
</evidence>
<evidence type="ECO:0000256" key="4">
    <source>
        <dbReference type="ARBA" id="ARBA00022989"/>
    </source>
</evidence>
<feature type="transmembrane region" description="Helical" evidence="6">
    <location>
        <begin position="338"/>
        <end position="360"/>
    </location>
</feature>